<feature type="region of interest" description="Disordered" evidence="3">
    <location>
        <begin position="1336"/>
        <end position="1370"/>
    </location>
</feature>
<keyword evidence="1" id="KW-0677">Repeat</keyword>
<reference evidence="4" key="1">
    <citation type="submission" date="2021-05" db="EMBL/GenBank/DDBJ databases">
        <title>The genome of the haptophyte Pavlova lutheri (Diacronema luteri, Pavlovales) - a model for lipid biosynthesis in eukaryotic algae.</title>
        <authorList>
            <person name="Hulatt C.J."/>
            <person name="Posewitz M.C."/>
        </authorList>
    </citation>
    <scope>NUCLEOTIDE SEQUENCE</scope>
    <source>
        <strain evidence="4">NIVA-4/92</strain>
    </source>
</reference>
<dbReference type="InterPro" id="IPR015943">
    <property type="entry name" value="WD40/YVTN_repeat-like_dom_sf"/>
</dbReference>
<dbReference type="PANTHER" id="PTHR44324:SF4">
    <property type="entry name" value="WD40 REPEAT DOMAIN 95"/>
    <property type="match status" value="1"/>
</dbReference>
<organism evidence="4 5">
    <name type="scientific">Diacronema lutheri</name>
    <name type="common">Unicellular marine alga</name>
    <name type="synonym">Monochrysis lutheri</name>
    <dbReference type="NCBI Taxonomy" id="2081491"/>
    <lineage>
        <taxon>Eukaryota</taxon>
        <taxon>Haptista</taxon>
        <taxon>Haptophyta</taxon>
        <taxon>Pavlovophyceae</taxon>
        <taxon>Pavlovales</taxon>
        <taxon>Pavlovaceae</taxon>
        <taxon>Diacronema</taxon>
    </lineage>
</organism>
<dbReference type="InterPro" id="IPR036322">
    <property type="entry name" value="WD40_repeat_dom_sf"/>
</dbReference>
<evidence type="ECO:0000256" key="3">
    <source>
        <dbReference type="SAM" id="MobiDB-lite"/>
    </source>
</evidence>
<feature type="compositionally biased region" description="Gly residues" evidence="3">
    <location>
        <begin position="225"/>
        <end position="239"/>
    </location>
</feature>
<evidence type="ECO:0000313" key="4">
    <source>
        <dbReference type="EMBL" id="KAG8470167.1"/>
    </source>
</evidence>
<feature type="region of interest" description="Disordered" evidence="3">
    <location>
        <begin position="224"/>
        <end position="244"/>
    </location>
</feature>
<dbReference type="SMART" id="SM00320">
    <property type="entry name" value="WD40"/>
    <property type="match status" value="8"/>
</dbReference>
<dbReference type="Pfam" id="PF00400">
    <property type="entry name" value="WD40"/>
    <property type="match status" value="1"/>
</dbReference>
<evidence type="ECO:0000313" key="5">
    <source>
        <dbReference type="Proteomes" id="UP000751190"/>
    </source>
</evidence>
<proteinExistence type="predicted"/>
<dbReference type="PROSITE" id="PS50294">
    <property type="entry name" value="WD_REPEATS_REGION"/>
    <property type="match status" value="1"/>
</dbReference>
<feature type="region of interest" description="Disordered" evidence="3">
    <location>
        <begin position="941"/>
        <end position="988"/>
    </location>
</feature>
<protein>
    <recommendedName>
        <fullName evidence="6">WD repeat-containing protein on Y chromosome</fullName>
    </recommendedName>
</protein>
<accession>A0A8J6CCR9</accession>
<dbReference type="EMBL" id="JAGTXO010000001">
    <property type="protein sequence ID" value="KAG8470167.1"/>
    <property type="molecule type" value="Genomic_DNA"/>
</dbReference>
<sequence length="1370" mass="140745">MPTIAGGRAARESVHASGALTARRAEPANRDAKPPRPPAHAALTPRTDAGGERRVGRMLVQPSRTACRPTMRDPAVHGLHSWAGILFADADADAQQYAGAARARDLAARARAAAARGVRSEPLDDLLPVLLGVIDAELLESLRARFAAATDQLPRGAFCRLLSDALSSRMPYGMLCEQGMHDERLLGALLEMHGRIDTAGRGYVEWSQFTDFLAAHLLPPSAHGGASGAGGGGDGGIGGRRGRGDGTASSAEIYAAARVVRLPSSTKEQAVERVFALPGLGLLLLAEAPVAYNRLIDAHTGRRRATLDGARSETLTAERVPPLSLLITCHADRSLCAWSEHDWRLVARAAMPCAQLCAAWVPAIARLVTGAASAPSAGSGVDGADGLSGNEQPFYLYVWDVVTLALDGPPLRGHTAAVSALARVGRELLTSASLDGTVRIWHLGQRVCLKVLRGEHARGIVAMAYAPVERGTLITVGVDGGMCAWSLHGSLPIFRAARAHGHEAPLVCAHALGGTPYVIIADQAARVSVWDCRSHACVQLFDVAAPAALLADTASGARARAGGVAPPARRLLAALAPVGERGAFAAVTCTRALVLCEQTSTAARAAASAEHAAASGEPAPSRRATHSPAVCHAAGGVVAVLHDARAGVLVTVGSRDVAVWDCATGVGTRRFENAARAARALGARGGALGASDLDADDDDGGGGGEDGARAAGAWDVQITAAALDARGRRLALGLDSGELLVLDIASGELLIRWPAHDGDVSYVGWGAEPAQQLVSASWDGTVRARRTTAESADAPALARGLLVGELRRAHGEVTCAALGPGARLLAAGCERGAVVVFALDPFTARQRATLVGEHAAAVLALAFCTPWPLLASADAKGRVVVWTCATAHARARFRPACRLENAFAPQPASSVGSLSYEHVRAAYDDAARAGELSAPMPAYMRAEPSAAPPPLVQPPPPPNPFSARLDADDASEPHARTATGCPAHTHAPMRTAPLATAPAADSAHEPRELFGAPHARGLAPALDARGPAPALDAVVALGFSAEAATLIVADDGGWLSAWRCDGLLAQLAALEALEGVAHSSLAETDAPAVSPRSGESGAGAASAAVRHDATRRAAPIGAAAADAGDEGAAVAPAARTLDERLGARAREDSGGEDSGGEDSGGEDSGGEDSGGEDSGGEDSGGELFVLTATRHALETDAADGAGPETAARAVCALAHLEQPTCVARWRAHSRALSSVLVMRSPVAVVSASTDGTVATWTVHGALLGYLDPARTPHDDSALARSPSPPPSPVRAALREAMRDAPSDAPAQLVRDWHLPAQPRASERAQLDEARALLELQAEDERAEQEAEHQARAARHAATHAHALGAARRAA</sequence>
<feature type="region of interest" description="Disordered" evidence="3">
    <location>
        <begin position="1"/>
        <end position="54"/>
    </location>
</feature>
<evidence type="ECO:0000256" key="2">
    <source>
        <dbReference type="PROSITE-ProRule" id="PRU00221"/>
    </source>
</evidence>
<dbReference type="InterPro" id="IPR051242">
    <property type="entry name" value="WD-EF-hand_domain"/>
</dbReference>
<evidence type="ECO:0000256" key="1">
    <source>
        <dbReference type="ARBA" id="ARBA00022737"/>
    </source>
</evidence>
<gene>
    <name evidence="4" type="ORF">KFE25_008588</name>
</gene>
<feature type="compositionally biased region" description="Acidic residues" evidence="3">
    <location>
        <begin position="1150"/>
        <end position="1180"/>
    </location>
</feature>
<keyword evidence="5" id="KW-1185">Reference proteome</keyword>
<name>A0A8J6CCR9_DIALT</name>
<feature type="compositionally biased region" description="Low complexity" evidence="3">
    <location>
        <begin position="1359"/>
        <end position="1370"/>
    </location>
</feature>
<dbReference type="PROSITE" id="PS50082">
    <property type="entry name" value="WD_REPEATS_2"/>
    <property type="match status" value="2"/>
</dbReference>
<dbReference type="SUPFAM" id="SSF50978">
    <property type="entry name" value="WD40 repeat-like"/>
    <property type="match status" value="1"/>
</dbReference>
<feature type="repeat" description="WD" evidence="2">
    <location>
        <begin position="1225"/>
        <end position="1258"/>
    </location>
</feature>
<feature type="region of interest" description="Disordered" evidence="3">
    <location>
        <begin position="1142"/>
        <end position="1181"/>
    </location>
</feature>
<dbReference type="OrthoDB" id="1932312at2759"/>
<comment type="caution">
    <text evidence="4">The sequence shown here is derived from an EMBL/GenBank/DDBJ whole genome shotgun (WGS) entry which is preliminary data.</text>
</comment>
<feature type="repeat" description="WD" evidence="2">
    <location>
        <begin position="411"/>
        <end position="443"/>
    </location>
</feature>
<dbReference type="InterPro" id="IPR001680">
    <property type="entry name" value="WD40_rpt"/>
</dbReference>
<feature type="compositionally biased region" description="Low complexity" evidence="3">
    <location>
        <begin position="1093"/>
        <end position="1104"/>
    </location>
</feature>
<feature type="compositionally biased region" description="Basic and acidic residues" evidence="3">
    <location>
        <begin position="965"/>
        <end position="975"/>
    </location>
</feature>
<feature type="compositionally biased region" description="Pro residues" evidence="3">
    <location>
        <begin position="946"/>
        <end position="960"/>
    </location>
</feature>
<dbReference type="PANTHER" id="PTHR44324">
    <property type="entry name" value="WD40 REPEAT DOMAIN 95"/>
    <property type="match status" value="1"/>
</dbReference>
<dbReference type="Proteomes" id="UP000751190">
    <property type="component" value="Unassembled WGS sequence"/>
</dbReference>
<dbReference type="Gene3D" id="2.130.10.10">
    <property type="entry name" value="YVTN repeat-like/Quinoprotein amine dehydrogenase"/>
    <property type="match status" value="2"/>
</dbReference>
<feature type="region of interest" description="Disordered" evidence="3">
    <location>
        <begin position="1082"/>
        <end position="1106"/>
    </location>
</feature>
<keyword evidence="2" id="KW-0853">WD repeat</keyword>
<feature type="compositionally biased region" description="Basic and acidic residues" evidence="3">
    <location>
        <begin position="23"/>
        <end position="34"/>
    </location>
</feature>
<evidence type="ECO:0008006" key="6">
    <source>
        <dbReference type="Google" id="ProtNLM"/>
    </source>
</evidence>